<feature type="region of interest" description="Disordered" evidence="1">
    <location>
        <begin position="36"/>
        <end position="64"/>
    </location>
</feature>
<evidence type="ECO:0000256" key="1">
    <source>
        <dbReference type="SAM" id="MobiDB-lite"/>
    </source>
</evidence>
<dbReference type="RefSeq" id="WP_094582663.1">
    <property type="nucleotide sequence ID" value="NZ_NHPB01000016.1"/>
</dbReference>
<reference evidence="2 3" key="1">
    <citation type="journal article" date="2014" name="Front. Microbiol.">
        <title>Population and genomic analysis of the genus Halorubrum.</title>
        <authorList>
            <person name="Fullmer M.S."/>
            <person name="Soucy S.M."/>
            <person name="Swithers K.S."/>
            <person name="Makkay A.M."/>
            <person name="Wheeler R."/>
            <person name="Ventosa A."/>
            <person name="Gogarten J.P."/>
            <person name="Papke R.T."/>
        </authorList>
    </citation>
    <scope>NUCLEOTIDE SEQUENCE [LARGE SCALE GENOMIC DNA]</scope>
    <source>
        <strain evidence="2 3">G37</strain>
    </source>
</reference>
<evidence type="ECO:0000313" key="3">
    <source>
        <dbReference type="Proteomes" id="UP000216758"/>
    </source>
</evidence>
<dbReference type="Proteomes" id="UP000216758">
    <property type="component" value="Unassembled WGS sequence"/>
</dbReference>
<protein>
    <submittedName>
        <fullName evidence="2">Uncharacterized protein</fullName>
    </submittedName>
</protein>
<dbReference type="EMBL" id="NHPB01000016">
    <property type="protein sequence ID" value="OYR72391.1"/>
    <property type="molecule type" value="Genomic_DNA"/>
</dbReference>
<dbReference type="AlphaFoldDB" id="A0A256JUD0"/>
<organism evidence="2 3">
    <name type="scientific">Halorubrum ezzemoulense</name>
    <name type="common">Halorubrum chaoviator</name>
    <dbReference type="NCBI Taxonomy" id="337243"/>
    <lineage>
        <taxon>Archaea</taxon>
        <taxon>Methanobacteriati</taxon>
        <taxon>Methanobacteriota</taxon>
        <taxon>Stenosarchaea group</taxon>
        <taxon>Halobacteria</taxon>
        <taxon>Halobacteriales</taxon>
        <taxon>Haloferacaceae</taxon>
        <taxon>Halorubrum</taxon>
    </lineage>
</organism>
<name>A0A256JUD0_HALEZ</name>
<proteinExistence type="predicted"/>
<evidence type="ECO:0000313" key="2">
    <source>
        <dbReference type="EMBL" id="OYR72391.1"/>
    </source>
</evidence>
<gene>
    <name evidence="2" type="ORF">DJ78_03280</name>
</gene>
<comment type="caution">
    <text evidence="2">The sequence shown here is derived from an EMBL/GenBank/DDBJ whole genome shotgun (WGS) entry which is preliminary data.</text>
</comment>
<accession>A0A256JUD0</accession>
<sequence length="64" mass="6908">MSSVAAGSSSTDMRDVYMTVYKCVADVRSSQNRAAVADRHVSGRTRTGSIRPDDFCARTPNTPP</sequence>